<keyword evidence="6" id="KW-1185">Reference proteome</keyword>
<name>A0ABQ6HTJ0_9MICO</name>
<evidence type="ECO:0008006" key="7">
    <source>
        <dbReference type="Google" id="ProtNLM"/>
    </source>
</evidence>
<gene>
    <name evidence="5" type="ORF">GCM10025862_36260</name>
</gene>
<dbReference type="InterPro" id="IPR008628">
    <property type="entry name" value="GPP34-like"/>
</dbReference>
<dbReference type="Pfam" id="PF05719">
    <property type="entry name" value="GPP34"/>
    <property type="match status" value="1"/>
</dbReference>
<dbReference type="EMBL" id="BSUJ01000001">
    <property type="protein sequence ID" value="GMA21605.1"/>
    <property type="molecule type" value="Genomic_DNA"/>
</dbReference>
<dbReference type="RefSeq" id="WP_241443515.1">
    <property type="nucleotide sequence ID" value="NZ_BSUJ01000001.1"/>
</dbReference>
<dbReference type="Gene3D" id="1.10.3630.10">
    <property type="entry name" value="yeast vps74-n-term truncation variant domain like"/>
    <property type="match status" value="1"/>
</dbReference>
<reference evidence="6" key="1">
    <citation type="journal article" date="2019" name="Int. J. Syst. Evol. Microbiol.">
        <title>The Global Catalogue of Microorganisms (GCM) 10K type strain sequencing project: providing services to taxonomists for standard genome sequencing and annotation.</title>
        <authorList>
            <consortium name="The Broad Institute Genomics Platform"/>
            <consortium name="The Broad Institute Genome Sequencing Center for Infectious Disease"/>
            <person name="Wu L."/>
            <person name="Ma J."/>
        </authorList>
    </citation>
    <scope>NUCLEOTIDE SEQUENCE [LARGE SCALE GENOMIC DNA]</scope>
    <source>
        <strain evidence="6">NBRC 105830</strain>
    </source>
</reference>
<evidence type="ECO:0000256" key="4">
    <source>
        <dbReference type="ARBA" id="ARBA00023136"/>
    </source>
</evidence>
<evidence type="ECO:0000313" key="5">
    <source>
        <dbReference type="EMBL" id="GMA21605.1"/>
    </source>
</evidence>
<keyword evidence="3" id="KW-0446">Lipid-binding</keyword>
<evidence type="ECO:0000256" key="3">
    <source>
        <dbReference type="ARBA" id="ARBA00023121"/>
    </source>
</evidence>
<evidence type="ECO:0000256" key="1">
    <source>
        <dbReference type="ARBA" id="ARBA00004255"/>
    </source>
</evidence>
<sequence>MQLAEELLLLLTDDQTGRMSVPERLLDIAVAGGALSELGAYEVVRVVKDGETIPGSFGEPVAPGRLAIDPDVTPPKSAVLDQTLEVFRGMQGRKLTNVLPIMGRALYPTLHRTLQSAGVVTRDAPAPQSSMFPQTTWKTVDASHEKAVRSHIADVLLHGAAPDDRARHLIGLLEATRTLFVAMPEVVPDSGSDAASEHTAAEDTVLARAREVRALTDPDGPCGAVLAAVDTLVTR</sequence>
<evidence type="ECO:0000313" key="6">
    <source>
        <dbReference type="Proteomes" id="UP001157109"/>
    </source>
</evidence>
<comment type="caution">
    <text evidence="5">The sequence shown here is derived from an EMBL/GenBank/DDBJ whole genome shotgun (WGS) entry which is preliminary data.</text>
</comment>
<dbReference type="Proteomes" id="UP001157109">
    <property type="component" value="Unassembled WGS sequence"/>
</dbReference>
<dbReference type="InterPro" id="IPR038261">
    <property type="entry name" value="GPP34-like_sf"/>
</dbReference>
<accession>A0ABQ6HTJ0</accession>
<keyword evidence="4" id="KW-0472">Membrane</keyword>
<protein>
    <recommendedName>
        <fullName evidence="7">GPP34 family phosphoprotein</fullName>
    </recommendedName>
</protein>
<evidence type="ECO:0000256" key="2">
    <source>
        <dbReference type="ARBA" id="ARBA00023034"/>
    </source>
</evidence>
<organism evidence="5 6">
    <name type="scientific">Arsenicicoccus piscis</name>
    <dbReference type="NCBI Taxonomy" id="673954"/>
    <lineage>
        <taxon>Bacteria</taxon>
        <taxon>Bacillati</taxon>
        <taxon>Actinomycetota</taxon>
        <taxon>Actinomycetes</taxon>
        <taxon>Micrococcales</taxon>
        <taxon>Intrasporangiaceae</taxon>
        <taxon>Arsenicicoccus</taxon>
    </lineage>
</organism>
<proteinExistence type="predicted"/>
<comment type="subcellular location">
    <subcellularLocation>
        <location evidence="1">Golgi apparatus membrane</location>
        <topology evidence="1">Peripheral membrane protein</topology>
        <orientation evidence="1">Cytoplasmic side</orientation>
    </subcellularLocation>
</comment>
<keyword evidence="2" id="KW-0333">Golgi apparatus</keyword>